<accession>A0A523XQH8</accession>
<dbReference type="PANTHER" id="PTHR35368">
    <property type="entry name" value="HYDROPEROXIDE REDUCTASE"/>
    <property type="match status" value="1"/>
</dbReference>
<dbReference type="EMBL" id="SOIP01000232">
    <property type="protein sequence ID" value="TET81505.1"/>
    <property type="molecule type" value="Genomic_DNA"/>
</dbReference>
<dbReference type="SUPFAM" id="SSF82784">
    <property type="entry name" value="OsmC-like"/>
    <property type="match status" value="1"/>
</dbReference>
<proteinExistence type="predicted"/>
<dbReference type="AlphaFoldDB" id="A0A523XQH8"/>
<evidence type="ECO:0000313" key="1">
    <source>
        <dbReference type="EMBL" id="TET81505.1"/>
    </source>
</evidence>
<reference evidence="1 2" key="1">
    <citation type="submission" date="2019-03" db="EMBL/GenBank/DDBJ databases">
        <title>Metabolic potential of uncultured bacteria and archaea associated with petroleum seepage in deep-sea sediments.</title>
        <authorList>
            <person name="Dong X."/>
            <person name="Hubert C."/>
        </authorList>
    </citation>
    <scope>NUCLEOTIDE SEQUENCE [LARGE SCALE GENOMIC DNA]</scope>
    <source>
        <strain evidence="1">E29_bin36</strain>
    </source>
</reference>
<organism evidence="1 2">
    <name type="scientific">candidate division TA06 bacterium</name>
    <dbReference type="NCBI Taxonomy" id="2250710"/>
    <lineage>
        <taxon>Bacteria</taxon>
        <taxon>Bacteria division TA06</taxon>
    </lineage>
</organism>
<name>A0A523XQH8_UNCT6</name>
<dbReference type="PANTHER" id="PTHR35368:SF1">
    <property type="entry name" value="HYDROPEROXIDE REDUCTASE"/>
    <property type="match status" value="1"/>
</dbReference>
<sequence>MGGSRDIRYVRAKEETAMGINNVEVSELKKFAEEAEVNPELAKKSKQVEGEWVFDENKPQFRATLAFKEGERIVESDFAPFMGGHGLAPDAVQYCLYGLAACFAGTFVNLAAMERVDLKSLKISVRNQMDLTRTLGLSENPIVQGVEVVLKVKTDAPREKVEELEALARERCPGVYCLTEPISLKSIIEQEGP</sequence>
<dbReference type="Gene3D" id="3.30.300.20">
    <property type="match status" value="1"/>
</dbReference>
<dbReference type="InterPro" id="IPR003718">
    <property type="entry name" value="OsmC/Ohr_fam"/>
</dbReference>
<dbReference type="Pfam" id="PF02566">
    <property type="entry name" value="OsmC"/>
    <property type="match status" value="1"/>
</dbReference>
<dbReference type="Proteomes" id="UP000315534">
    <property type="component" value="Unassembled WGS sequence"/>
</dbReference>
<evidence type="ECO:0000313" key="2">
    <source>
        <dbReference type="Proteomes" id="UP000315534"/>
    </source>
</evidence>
<dbReference type="InterPro" id="IPR052924">
    <property type="entry name" value="OsmC/Ohr_hydroprdx_reductase"/>
</dbReference>
<dbReference type="InterPro" id="IPR036102">
    <property type="entry name" value="OsmC/Ohrsf"/>
</dbReference>
<comment type="caution">
    <text evidence="1">The sequence shown here is derived from an EMBL/GenBank/DDBJ whole genome shotgun (WGS) entry which is preliminary data.</text>
</comment>
<gene>
    <name evidence="1" type="ORF">E3J38_03770</name>
</gene>
<protein>
    <submittedName>
        <fullName evidence="1">OsmC family peroxiredoxin</fullName>
    </submittedName>
</protein>
<dbReference type="InterPro" id="IPR015946">
    <property type="entry name" value="KH_dom-like_a/b"/>
</dbReference>